<dbReference type="AlphaFoldDB" id="A0A1H2ZBS5"/>
<keyword evidence="2 8" id="KW-0808">Transferase</keyword>
<comment type="cofactor">
    <cofactor evidence="8">
        <name>Mg(2+)</name>
        <dbReference type="ChEBI" id="CHEBI:18420"/>
    </cofactor>
</comment>
<reference evidence="10 11" key="1">
    <citation type="submission" date="2016-10" db="EMBL/GenBank/DDBJ databases">
        <authorList>
            <person name="Varghese N."/>
            <person name="Submissions S."/>
        </authorList>
    </citation>
    <scope>NUCLEOTIDE SEQUENCE [LARGE SCALE GENOMIC DNA]</scope>
    <source>
        <strain evidence="10 11">WCC6</strain>
    </source>
</reference>
<dbReference type="RefSeq" id="WP_074707288.1">
    <property type="nucleotide sequence ID" value="NZ_CAMEFB010000003.1"/>
</dbReference>
<comment type="subcellular location">
    <subcellularLocation>
        <location evidence="8">Cytoplasm</location>
    </subcellularLocation>
</comment>
<comment type="similarity">
    <text evidence="8">Belongs to the P-Pant transferase superfamily. AcpS family.</text>
</comment>
<keyword evidence="5 8" id="KW-0460">Magnesium</keyword>
<dbReference type="InterPro" id="IPR004568">
    <property type="entry name" value="Ppantetheine-prot_Trfase_dom"/>
</dbReference>
<dbReference type="Proteomes" id="UP000182379">
    <property type="component" value="Unassembled WGS sequence"/>
</dbReference>
<feature type="domain" description="4'-phosphopantetheinyl transferase" evidence="9">
    <location>
        <begin position="4"/>
        <end position="92"/>
    </location>
</feature>
<evidence type="ECO:0000256" key="5">
    <source>
        <dbReference type="ARBA" id="ARBA00022842"/>
    </source>
</evidence>
<dbReference type="NCBIfam" id="TIGR00556">
    <property type="entry name" value="pantethn_trn"/>
    <property type="match status" value="1"/>
</dbReference>
<evidence type="ECO:0000313" key="10">
    <source>
        <dbReference type="EMBL" id="SDX14795.1"/>
    </source>
</evidence>
<evidence type="ECO:0000256" key="7">
    <source>
        <dbReference type="ARBA" id="ARBA00023160"/>
    </source>
</evidence>
<evidence type="ECO:0000256" key="1">
    <source>
        <dbReference type="ARBA" id="ARBA00022516"/>
    </source>
</evidence>
<dbReference type="GO" id="GO:0008897">
    <property type="term" value="F:holo-[acyl-carrier-protein] synthase activity"/>
    <property type="evidence" value="ECO:0007669"/>
    <property type="project" value="UniProtKB-UniRule"/>
</dbReference>
<proteinExistence type="inferred from homology"/>
<dbReference type="Pfam" id="PF01648">
    <property type="entry name" value="ACPS"/>
    <property type="match status" value="1"/>
</dbReference>
<dbReference type="SUPFAM" id="SSF56214">
    <property type="entry name" value="4'-phosphopantetheinyl transferase"/>
    <property type="match status" value="1"/>
</dbReference>
<dbReference type="Gene3D" id="3.90.470.20">
    <property type="entry name" value="4'-phosphopantetheinyl transferase domain"/>
    <property type="match status" value="1"/>
</dbReference>
<evidence type="ECO:0000256" key="2">
    <source>
        <dbReference type="ARBA" id="ARBA00022679"/>
    </source>
</evidence>
<keyword evidence="3 8" id="KW-0479">Metal-binding</keyword>
<dbReference type="NCBIfam" id="TIGR00516">
    <property type="entry name" value="acpS"/>
    <property type="match status" value="1"/>
</dbReference>
<comment type="function">
    <text evidence="8">Transfers the 4'-phosphopantetheine moiety from coenzyme A to a Ser of acyl-carrier-protein.</text>
</comment>
<evidence type="ECO:0000313" key="11">
    <source>
        <dbReference type="Proteomes" id="UP000182379"/>
    </source>
</evidence>
<dbReference type="EC" id="2.7.8.7" evidence="8"/>
<name>A0A1H2ZBS5_ACIFE</name>
<keyword evidence="6 8" id="KW-0443">Lipid metabolism</keyword>
<organism evidence="10 11">
    <name type="scientific">Acidaminococcus fermentans</name>
    <dbReference type="NCBI Taxonomy" id="905"/>
    <lineage>
        <taxon>Bacteria</taxon>
        <taxon>Bacillati</taxon>
        <taxon>Bacillota</taxon>
        <taxon>Negativicutes</taxon>
        <taxon>Acidaminococcales</taxon>
        <taxon>Acidaminococcaceae</taxon>
        <taxon>Acidaminococcus</taxon>
    </lineage>
</organism>
<dbReference type="InterPro" id="IPR037143">
    <property type="entry name" value="4-PPantetheinyl_Trfase_dom_sf"/>
</dbReference>
<evidence type="ECO:0000256" key="4">
    <source>
        <dbReference type="ARBA" id="ARBA00022832"/>
    </source>
</evidence>
<sequence length="124" mass="13402">MILGMGVDILEVGRMERALKQAGFKEKTFTRDEIEYCESKGAHSSESYAARFAAKEALGKALGTGLTPGQLQQVEVLNEEKTGAPQLHLMGQLRVAALVRGVERIHVSLSHTAENAIAQVLLEG</sequence>
<evidence type="ECO:0000259" key="9">
    <source>
        <dbReference type="Pfam" id="PF01648"/>
    </source>
</evidence>
<dbReference type="HAMAP" id="MF_00101">
    <property type="entry name" value="AcpS"/>
    <property type="match status" value="1"/>
</dbReference>
<dbReference type="GO" id="GO:0005737">
    <property type="term" value="C:cytoplasm"/>
    <property type="evidence" value="ECO:0007669"/>
    <property type="project" value="UniProtKB-SubCell"/>
</dbReference>
<dbReference type="GO" id="GO:0000287">
    <property type="term" value="F:magnesium ion binding"/>
    <property type="evidence" value="ECO:0007669"/>
    <property type="project" value="UniProtKB-UniRule"/>
</dbReference>
<gene>
    <name evidence="8" type="primary">acpS</name>
    <name evidence="10" type="ORF">SAMN05216495_11430</name>
</gene>
<comment type="caution">
    <text evidence="10">The sequence shown here is derived from an EMBL/GenBank/DDBJ whole genome shotgun (WGS) entry which is preliminary data.</text>
</comment>
<feature type="binding site" evidence="8">
    <location>
        <position position="8"/>
    </location>
    <ligand>
        <name>Mg(2+)</name>
        <dbReference type="ChEBI" id="CHEBI:18420"/>
    </ligand>
</feature>
<keyword evidence="8" id="KW-0963">Cytoplasm</keyword>
<protein>
    <recommendedName>
        <fullName evidence="8">Holo-[acyl-carrier-protein] synthase</fullName>
        <shortName evidence="8">Holo-ACP synthase</shortName>
        <ecNumber evidence="8">2.7.8.7</ecNumber>
    </recommendedName>
    <alternativeName>
        <fullName evidence="8">4'-phosphopantetheinyl transferase AcpS</fullName>
    </alternativeName>
</protein>
<dbReference type="EMBL" id="FNOP01000014">
    <property type="protein sequence ID" value="SDX14795.1"/>
    <property type="molecule type" value="Genomic_DNA"/>
</dbReference>
<accession>A0A1H2ZBS5</accession>
<dbReference type="InterPro" id="IPR002582">
    <property type="entry name" value="ACPS"/>
</dbReference>
<evidence type="ECO:0000256" key="3">
    <source>
        <dbReference type="ARBA" id="ARBA00022723"/>
    </source>
</evidence>
<evidence type="ECO:0000256" key="6">
    <source>
        <dbReference type="ARBA" id="ARBA00023098"/>
    </source>
</evidence>
<comment type="catalytic activity">
    <reaction evidence="8">
        <text>apo-[ACP] + CoA = holo-[ACP] + adenosine 3',5'-bisphosphate + H(+)</text>
        <dbReference type="Rhea" id="RHEA:12068"/>
        <dbReference type="Rhea" id="RHEA-COMP:9685"/>
        <dbReference type="Rhea" id="RHEA-COMP:9690"/>
        <dbReference type="ChEBI" id="CHEBI:15378"/>
        <dbReference type="ChEBI" id="CHEBI:29999"/>
        <dbReference type="ChEBI" id="CHEBI:57287"/>
        <dbReference type="ChEBI" id="CHEBI:58343"/>
        <dbReference type="ChEBI" id="CHEBI:64479"/>
        <dbReference type="EC" id="2.7.8.7"/>
    </reaction>
</comment>
<keyword evidence="7 8" id="KW-0275">Fatty acid biosynthesis</keyword>
<keyword evidence="4 8" id="KW-0276">Fatty acid metabolism</keyword>
<keyword evidence="1 8" id="KW-0444">Lipid biosynthesis</keyword>
<evidence type="ECO:0000256" key="8">
    <source>
        <dbReference type="HAMAP-Rule" id="MF_00101"/>
    </source>
</evidence>
<dbReference type="InterPro" id="IPR008278">
    <property type="entry name" value="4-PPantetheinyl_Trfase_dom"/>
</dbReference>
<feature type="binding site" evidence="8">
    <location>
        <position position="56"/>
    </location>
    <ligand>
        <name>Mg(2+)</name>
        <dbReference type="ChEBI" id="CHEBI:18420"/>
    </ligand>
</feature>
<dbReference type="GO" id="GO:0006633">
    <property type="term" value="P:fatty acid biosynthetic process"/>
    <property type="evidence" value="ECO:0007669"/>
    <property type="project" value="UniProtKB-UniRule"/>
</dbReference>